<dbReference type="OrthoDB" id="78194at2157"/>
<dbReference type="Pfam" id="PF10066">
    <property type="entry name" value="DUF2304"/>
    <property type="match status" value="1"/>
</dbReference>
<feature type="transmembrane region" description="Helical" evidence="1">
    <location>
        <begin position="33"/>
        <end position="56"/>
    </location>
</feature>
<organism evidence="2 3">
    <name type="scientific">Methanocaldococcus bathoardescens</name>
    <dbReference type="NCBI Taxonomy" id="1301915"/>
    <lineage>
        <taxon>Archaea</taxon>
        <taxon>Methanobacteriati</taxon>
        <taxon>Methanobacteriota</taxon>
        <taxon>Methanomada group</taxon>
        <taxon>Methanococci</taxon>
        <taxon>Methanococcales</taxon>
        <taxon>Methanocaldococcaceae</taxon>
        <taxon>Methanocaldococcus</taxon>
    </lineage>
</organism>
<dbReference type="RefSeq" id="WP_048201346.1">
    <property type="nucleotide sequence ID" value="NZ_CP009149.1"/>
</dbReference>
<evidence type="ECO:0008006" key="4">
    <source>
        <dbReference type="Google" id="ProtNLM"/>
    </source>
</evidence>
<protein>
    <recommendedName>
        <fullName evidence="4">DUF2304 domain-containing protein</fullName>
    </recommendedName>
</protein>
<keyword evidence="1" id="KW-1133">Transmembrane helix</keyword>
<proteinExistence type="predicted"/>
<accession>A0A076LAD9</accession>
<evidence type="ECO:0000313" key="3">
    <source>
        <dbReference type="Proteomes" id="UP000028781"/>
    </source>
</evidence>
<keyword evidence="3" id="KW-1185">Reference proteome</keyword>
<reference evidence="2 3" key="1">
    <citation type="journal article" date="2015" name="Int. J. Syst. Evol. Microbiol.">
        <title>M ethanocaldococcus bathoardescens sp. nov., a hyperthermophilic methanogen isolated from a volcanically active deep-sea hydrothermal vent.</title>
        <authorList>
            <person name="Stewart L.C."/>
            <person name="Jung J.H."/>
            <person name="Kim Y.T."/>
            <person name="Kwon S.W."/>
            <person name="Park C.S."/>
            <person name="Holden J.F."/>
        </authorList>
    </citation>
    <scope>NUCLEOTIDE SEQUENCE [LARGE SCALE GENOMIC DNA]</scope>
    <source>
        <strain evidence="2 3">JH146</strain>
    </source>
</reference>
<feature type="transmembrane region" description="Helical" evidence="1">
    <location>
        <begin position="68"/>
        <end position="85"/>
    </location>
</feature>
<dbReference type="STRING" id="1301915.JH146_0295"/>
<keyword evidence="1" id="KW-0812">Transmembrane</keyword>
<keyword evidence="1" id="KW-0472">Membrane</keyword>
<evidence type="ECO:0000256" key="1">
    <source>
        <dbReference type="SAM" id="Phobius"/>
    </source>
</evidence>
<evidence type="ECO:0000313" key="2">
    <source>
        <dbReference type="EMBL" id="AIJ05146.1"/>
    </source>
</evidence>
<dbReference type="AlphaFoldDB" id="A0A076LAD9"/>
<dbReference type="GeneID" id="24890888"/>
<dbReference type="InterPro" id="IPR019277">
    <property type="entry name" value="DUF2304"/>
</dbReference>
<gene>
    <name evidence="2" type="ORF">JH146_0295</name>
</gene>
<dbReference type="HOGENOM" id="CLU_134280_4_0_2"/>
<dbReference type="EMBL" id="CP009149">
    <property type="protein sequence ID" value="AIJ05146.1"/>
    <property type="molecule type" value="Genomic_DNA"/>
</dbReference>
<name>A0A076LAD9_9EURY</name>
<sequence length="114" mass="13498">MELIQIVGVIFALFALSRVLLQLKKRNISINEGLFWIFVWSLVIIFLIFPEFFGYVAEFLGVGRGVDALIYISIVILFYLIYRLYAKIDNLERQITYIVREIAIRDRHEPKKRD</sequence>
<dbReference type="Proteomes" id="UP000028781">
    <property type="component" value="Chromosome"/>
</dbReference>
<feature type="transmembrane region" description="Helical" evidence="1">
    <location>
        <begin position="6"/>
        <end position="21"/>
    </location>
</feature>
<dbReference type="KEGG" id="mjh:JH146_0295"/>